<gene>
    <name evidence="1" type="ORF">FBQ73_12660</name>
</gene>
<dbReference type="EMBL" id="VAUP01000028">
    <property type="protein sequence ID" value="TLX42493.1"/>
    <property type="molecule type" value="Genomic_DNA"/>
</dbReference>
<sequence>MRLRLDPAGRLDHAGLLDRRGFLMGAAALVAAGPLGASNLRADPLAEGWLATAGMGEGFAAVGLDGAFAATTAAETATRLHGIEASPTGPLAVAVGRRPGQIALVFDRRKGGVVATLAPGAGRAFSGHGRFTADGRLFLTNEIERPGEGTHVMGRGVVAVRVVDGGFAIVSEWPSGGDGPHDLMQSGAALVVANGGIEPNTPEARDAEVTGSGITLLDPASGGVRGAGRLPQDLASLSLRHLARDGSGGTVVAAQDLLKDGEARPLLFRIASDGALSAFDAPDAEWRALRGYVGSVAYDPSGRYVACASPRGNRVAVWQADGRFVGAVPLTDGCGLAAGREAGTFVAASGYGEVILVSAGPEGVGIAARRTGGPRFDNHMVRIG</sequence>
<dbReference type="InterPro" id="IPR011044">
    <property type="entry name" value="Quino_amine_DH_bsu"/>
</dbReference>
<organism evidence="1 2">
    <name type="scientific">Xanthobacter autotrophicus</name>
    <dbReference type="NCBI Taxonomy" id="280"/>
    <lineage>
        <taxon>Bacteria</taxon>
        <taxon>Pseudomonadati</taxon>
        <taxon>Pseudomonadota</taxon>
        <taxon>Alphaproteobacteria</taxon>
        <taxon>Hyphomicrobiales</taxon>
        <taxon>Xanthobacteraceae</taxon>
        <taxon>Xanthobacter</taxon>
    </lineage>
</organism>
<dbReference type="Pfam" id="PF07433">
    <property type="entry name" value="DUF1513"/>
    <property type="match status" value="1"/>
</dbReference>
<name>A0A6C1KU11_XANAU</name>
<evidence type="ECO:0000313" key="2">
    <source>
        <dbReference type="Proteomes" id="UP000305131"/>
    </source>
</evidence>
<dbReference type="SUPFAM" id="SSF50969">
    <property type="entry name" value="YVTN repeat-like/Quinoprotein amine dehydrogenase"/>
    <property type="match status" value="1"/>
</dbReference>
<accession>A0A6C1KU11</accession>
<comment type="caution">
    <text evidence="1">The sequence shown here is derived from an EMBL/GenBank/DDBJ whole genome shotgun (WGS) entry which is preliminary data.</text>
</comment>
<dbReference type="OrthoDB" id="5624218at2"/>
<evidence type="ECO:0000313" key="1">
    <source>
        <dbReference type="EMBL" id="TLX42493.1"/>
    </source>
</evidence>
<dbReference type="PROSITE" id="PS51318">
    <property type="entry name" value="TAT"/>
    <property type="match status" value="1"/>
</dbReference>
<dbReference type="InterPro" id="IPR006311">
    <property type="entry name" value="TAT_signal"/>
</dbReference>
<dbReference type="InterPro" id="IPR008311">
    <property type="entry name" value="UCP028101"/>
</dbReference>
<proteinExistence type="predicted"/>
<dbReference type="GeneID" id="95774307"/>
<reference evidence="1 2" key="1">
    <citation type="submission" date="2019-05" db="EMBL/GenBank/DDBJ databases">
        <authorList>
            <person name="Zhou X."/>
        </authorList>
    </citation>
    <scope>NUCLEOTIDE SEQUENCE [LARGE SCALE GENOMIC DNA]</scope>
    <source>
        <strain evidence="1 2">DSM 432</strain>
    </source>
</reference>
<dbReference type="Proteomes" id="UP000305131">
    <property type="component" value="Unassembled WGS sequence"/>
</dbReference>
<dbReference type="RefSeq" id="WP_138399858.1">
    <property type="nucleotide sequence ID" value="NZ_JBAFVI010000008.1"/>
</dbReference>
<protein>
    <submittedName>
        <fullName evidence="1">DUF1513 domain-containing protein</fullName>
    </submittedName>
</protein>
<dbReference type="AlphaFoldDB" id="A0A6C1KU11"/>